<feature type="domain" description="CCHC-type" evidence="2">
    <location>
        <begin position="45"/>
        <end position="60"/>
    </location>
</feature>
<proteinExistence type="predicted"/>
<evidence type="ECO:0000313" key="4">
    <source>
        <dbReference type="Proteomes" id="UP001328107"/>
    </source>
</evidence>
<dbReference type="InterPro" id="IPR001878">
    <property type="entry name" value="Znf_CCHC"/>
</dbReference>
<reference evidence="4" key="1">
    <citation type="submission" date="2022-10" db="EMBL/GenBank/DDBJ databases">
        <title>Genome assembly of Pristionchus species.</title>
        <authorList>
            <person name="Yoshida K."/>
            <person name="Sommer R.J."/>
        </authorList>
    </citation>
    <scope>NUCLEOTIDE SEQUENCE [LARGE SCALE GENOMIC DNA]</scope>
    <source>
        <strain evidence="4">RS5460</strain>
    </source>
</reference>
<comment type="caution">
    <text evidence="3">The sequence shown here is derived from an EMBL/GenBank/DDBJ whole genome shotgun (WGS) entry which is preliminary data.</text>
</comment>
<feature type="non-terminal residue" evidence="3">
    <location>
        <position position="1"/>
    </location>
</feature>
<protein>
    <recommendedName>
        <fullName evidence="2">CCHC-type domain-containing protein</fullName>
    </recommendedName>
</protein>
<dbReference type="Proteomes" id="UP001328107">
    <property type="component" value="Unassembled WGS sequence"/>
</dbReference>
<evidence type="ECO:0000313" key="3">
    <source>
        <dbReference type="EMBL" id="GMR59365.1"/>
    </source>
</evidence>
<dbReference type="AlphaFoldDB" id="A0AAN5DBZ6"/>
<dbReference type="GO" id="GO:0008270">
    <property type="term" value="F:zinc ion binding"/>
    <property type="evidence" value="ECO:0007669"/>
    <property type="project" value="UniProtKB-KW"/>
</dbReference>
<keyword evidence="1" id="KW-0479">Metal-binding</keyword>
<keyword evidence="1" id="KW-0863">Zinc-finger</keyword>
<dbReference type="PROSITE" id="PS50158">
    <property type="entry name" value="ZF_CCHC"/>
    <property type="match status" value="1"/>
</dbReference>
<sequence>FEHIPDDTNVDELIKRLDGTTLDGRAIHIERSTSRLRKQPGMSDKCFRCGSTEHKTTNCPHNEKNSDTANATIKIDLTNSGKRPYSGGMDGPPAKQATHGYFAGGASAPAAAPLVLPNPGTIDPEIARPVYGDLQALYDQYAESRQRYQYFRDRLLKEMQTRTTGIPTMAAPTIPTQTAMGTQVTAHPVTYIAPQQTSLLQSQPPSASIPSIR</sequence>
<dbReference type="EMBL" id="BTRK01000006">
    <property type="protein sequence ID" value="GMR59365.1"/>
    <property type="molecule type" value="Genomic_DNA"/>
</dbReference>
<evidence type="ECO:0000256" key="1">
    <source>
        <dbReference type="PROSITE-ProRule" id="PRU00047"/>
    </source>
</evidence>
<keyword evidence="4" id="KW-1185">Reference proteome</keyword>
<gene>
    <name evidence="3" type="ORF">PMAYCL1PPCAC_29560</name>
</gene>
<name>A0AAN5DBZ6_9BILA</name>
<organism evidence="3 4">
    <name type="scientific">Pristionchus mayeri</name>
    <dbReference type="NCBI Taxonomy" id="1317129"/>
    <lineage>
        <taxon>Eukaryota</taxon>
        <taxon>Metazoa</taxon>
        <taxon>Ecdysozoa</taxon>
        <taxon>Nematoda</taxon>
        <taxon>Chromadorea</taxon>
        <taxon>Rhabditida</taxon>
        <taxon>Rhabditina</taxon>
        <taxon>Diplogasteromorpha</taxon>
        <taxon>Diplogasteroidea</taxon>
        <taxon>Neodiplogasteridae</taxon>
        <taxon>Pristionchus</taxon>
    </lineage>
</organism>
<evidence type="ECO:0000259" key="2">
    <source>
        <dbReference type="PROSITE" id="PS50158"/>
    </source>
</evidence>
<accession>A0AAN5DBZ6</accession>
<keyword evidence="1" id="KW-0862">Zinc</keyword>
<dbReference type="GO" id="GO:0003676">
    <property type="term" value="F:nucleic acid binding"/>
    <property type="evidence" value="ECO:0007669"/>
    <property type="project" value="InterPro"/>
</dbReference>